<protein>
    <submittedName>
        <fullName evidence="3">Uncharacterized protein</fullName>
    </submittedName>
</protein>
<evidence type="ECO:0000313" key="4">
    <source>
        <dbReference type="Proteomes" id="UP000619479"/>
    </source>
</evidence>
<sequence>MTRTFGRRAAITGLATALLSTSFLLATTAPAHAYATVACSPAGVTAADNALAVSLNPRLQGKMRNQMSGYRVSCARAVAAAVRARGLEARAATIAMATVIVETSIENISEEVDHDSLGLFQQRASWGSRQQRLDPAWATNAFLNKMLSLFSDGSWRTRPVGEVAQAVQVSAYPSRYEPQAADGAVIAGALSSATGGGMAAGDVTGDGYADVIGRRADGTLALYPNNGAGAATPYGPNQVVGSGWQSFTTIRVADVTGDHKGDIVAVGSDGRLWLYAHGGDNNAPYSSGQLVGSGWAGFRSVSVADVTGDGKADILAVGSDGSLVLYAHGGDNSAPFSSGRTVGSSWAGFTQVTADDVTGDGKADILAVGSDGTLVLYTHGGDNNAPYSTGALVGSGWQQFDRVHAADVNGDDHADLLATRPDGSLWLYAHGGDNAHPYSSGSLIGSGWTTIA</sequence>
<dbReference type="SUPFAM" id="SSF69318">
    <property type="entry name" value="Integrin alpha N-terminal domain"/>
    <property type="match status" value="1"/>
</dbReference>
<evidence type="ECO:0000256" key="1">
    <source>
        <dbReference type="ARBA" id="ARBA00022729"/>
    </source>
</evidence>
<dbReference type="Gene3D" id="2.115.10.10">
    <property type="entry name" value="Tachylectin 2"/>
    <property type="match status" value="2"/>
</dbReference>
<dbReference type="PROSITE" id="PS51318">
    <property type="entry name" value="TAT"/>
    <property type="match status" value="1"/>
</dbReference>
<dbReference type="InterPro" id="IPR028994">
    <property type="entry name" value="Integrin_alpha_N"/>
</dbReference>
<dbReference type="Pfam" id="PF13517">
    <property type="entry name" value="FG-GAP_3"/>
    <property type="match status" value="2"/>
</dbReference>
<dbReference type="Proteomes" id="UP000619479">
    <property type="component" value="Unassembled WGS sequence"/>
</dbReference>
<dbReference type="InterPro" id="IPR013517">
    <property type="entry name" value="FG-GAP"/>
</dbReference>
<evidence type="ECO:0000313" key="3">
    <source>
        <dbReference type="EMBL" id="GID65536.1"/>
    </source>
</evidence>
<dbReference type="PANTHER" id="PTHR44103">
    <property type="entry name" value="PROPROTEIN CONVERTASE P"/>
    <property type="match status" value="1"/>
</dbReference>
<evidence type="ECO:0000256" key="2">
    <source>
        <dbReference type="SAM" id="SignalP"/>
    </source>
</evidence>
<reference evidence="3" key="1">
    <citation type="submission" date="2021-01" db="EMBL/GenBank/DDBJ databases">
        <title>Whole genome shotgun sequence of Actinoplanes cyaneus NBRC 14990.</title>
        <authorList>
            <person name="Komaki H."/>
            <person name="Tamura T."/>
        </authorList>
    </citation>
    <scope>NUCLEOTIDE SEQUENCE</scope>
    <source>
        <strain evidence="3">NBRC 14990</strain>
    </source>
</reference>
<accession>A0A919II35</accession>
<keyword evidence="4" id="KW-1185">Reference proteome</keyword>
<keyword evidence="1 2" id="KW-0732">Signal</keyword>
<dbReference type="InterPro" id="IPR006311">
    <property type="entry name" value="TAT_signal"/>
</dbReference>
<name>A0A919II35_9ACTN</name>
<feature type="chain" id="PRO_5039300356" evidence="2">
    <location>
        <begin position="34"/>
        <end position="452"/>
    </location>
</feature>
<comment type="caution">
    <text evidence="3">The sequence shown here is derived from an EMBL/GenBank/DDBJ whole genome shotgun (WGS) entry which is preliminary data.</text>
</comment>
<organism evidence="3 4">
    <name type="scientific">Actinoplanes cyaneus</name>
    <dbReference type="NCBI Taxonomy" id="52696"/>
    <lineage>
        <taxon>Bacteria</taxon>
        <taxon>Bacillati</taxon>
        <taxon>Actinomycetota</taxon>
        <taxon>Actinomycetes</taxon>
        <taxon>Micromonosporales</taxon>
        <taxon>Micromonosporaceae</taxon>
        <taxon>Actinoplanes</taxon>
    </lineage>
</organism>
<dbReference type="EMBL" id="BOMH01000026">
    <property type="protein sequence ID" value="GID65536.1"/>
    <property type="molecule type" value="Genomic_DNA"/>
</dbReference>
<dbReference type="PANTHER" id="PTHR44103:SF1">
    <property type="entry name" value="PROPROTEIN CONVERTASE P"/>
    <property type="match status" value="1"/>
</dbReference>
<gene>
    <name evidence="3" type="ORF">Acy02nite_34170</name>
</gene>
<proteinExistence type="predicted"/>
<feature type="signal peptide" evidence="2">
    <location>
        <begin position="1"/>
        <end position="33"/>
    </location>
</feature>
<dbReference type="AlphaFoldDB" id="A0A919II35"/>
<dbReference type="RefSeq" id="WP_203741661.1">
    <property type="nucleotide sequence ID" value="NZ_BAAAUC010000003.1"/>
</dbReference>